<dbReference type="InterPro" id="IPR036873">
    <property type="entry name" value="Rhodanese-like_dom_sf"/>
</dbReference>
<dbReference type="SUPFAM" id="SSF52821">
    <property type="entry name" value="Rhodanese/Cell cycle control phosphatase"/>
    <property type="match status" value="1"/>
</dbReference>
<dbReference type="OrthoDB" id="1450994at2"/>
<dbReference type="SMART" id="SM00450">
    <property type="entry name" value="RHOD"/>
    <property type="match status" value="1"/>
</dbReference>
<dbReference type="PANTHER" id="PTHR43031">
    <property type="entry name" value="FAD-DEPENDENT OXIDOREDUCTASE"/>
    <property type="match status" value="1"/>
</dbReference>
<organism evidence="2 3">
    <name type="scientific">Prevotella corporis</name>
    <dbReference type="NCBI Taxonomy" id="28128"/>
    <lineage>
        <taxon>Bacteria</taxon>
        <taxon>Pseudomonadati</taxon>
        <taxon>Bacteroidota</taxon>
        <taxon>Bacteroidia</taxon>
        <taxon>Bacteroidales</taxon>
        <taxon>Prevotellaceae</taxon>
        <taxon>Prevotella</taxon>
    </lineage>
</organism>
<gene>
    <name evidence="2" type="ORF">HMPREF3226_01551</name>
</gene>
<dbReference type="EMBL" id="LRQG01000109">
    <property type="protein sequence ID" value="KXA38590.1"/>
    <property type="molecule type" value="Genomic_DNA"/>
</dbReference>
<reference evidence="3" key="1">
    <citation type="submission" date="2016-01" db="EMBL/GenBank/DDBJ databases">
        <authorList>
            <person name="Mitreva M."/>
            <person name="Pepin K.H."/>
            <person name="Mihindukulasuriya K.A."/>
            <person name="Fulton R."/>
            <person name="Fronick C."/>
            <person name="O'Laughlin M."/>
            <person name="Miner T."/>
            <person name="Herter B."/>
            <person name="Rosa B.A."/>
            <person name="Cordes M."/>
            <person name="Tomlinson C."/>
            <person name="Wollam A."/>
            <person name="Palsikar V.B."/>
            <person name="Mardis E.R."/>
            <person name="Wilson R.K."/>
        </authorList>
    </citation>
    <scope>NUCLEOTIDE SEQUENCE [LARGE SCALE GENOMIC DNA]</scope>
    <source>
        <strain evidence="3">MJR7716</strain>
    </source>
</reference>
<dbReference type="Gene3D" id="3.40.250.10">
    <property type="entry name" value="Rhodanese-like domain"/>
    <property type="match status" value="1"/>
</dbReference>
<dbReference type="Pfam" id="PF00581">
    <property type="entry name" value="Rhodanese"/>
    <property type="match status" value="1"/>
</dbReference>
<dbReference type="PROSITE" id="PS50206">
    <property type="entry name" value="RHODANESE_3"/>
    <property type="match status" value="1"/>
</dbReference>
<dbReference type="CDD" id="cd00158">
    <property type="entry name" value="RHOD"/>
    <property type="match status" value="1"/>
</dbReference>
<dbReference type="InterPro" id="IPR050229">
    <property type="entry name" value="GlpE_sulfurtransferase"/>
</dbReference>
<feature type="domain" description="Rhodanese" evidence="1">
    <location>
        <begin position="45"/>
        <end position="135"/>
    </location>
</feature>
<sequence length="135" mass="14965">MIKKKTITESLFSFSLSVLTFISCGSIPKSENMDLNVSKFEEYINKNDVQLVDVRTPEEYVEGHLAKSVNINVLDLKFEEKALSLLDKNKTVAVYCRSGKRSAAASTKLNMAGFKTINLLGGIISWGQATKPMVK</sequence>
<dbReference type="AlphaFoldDB" id="A0A133Q6U9"/>
<comment type="caution">
    <text evidence="2">The sequence shown here is derived from an EMBL/GenBank/DDBJ whole genome shotgun (WGS) entry which is preliminary data.</text>
</comment>
<dbReference type="RefSeq" id="WP_082745806.1">
    <property type="nucleotide sequence ID" value="NZ_JAIHUT010000012.1"/>
</dbReference>
<dbReference type="PATRIC" id="fig|28128.5.peg.1588"/>
<dbReference type="InterPro" id="IPR001763">
    <property type="entry name" value="Rhodanese-like_dom"/>
</dbReference>
<name>A0A133Q6U9_9BACT</name>
<dbReference type="Proteomes" id="UP000070533">
    <property type="component" value="Unassembled WGS sequence"/>
</dbReference>
<keyword evidence="3" id="KW-1185">Reference proteome</keyword>
<accession>A0A133Q6U9</accession>
<dbReference type="PANTHER" id="PTHR43031:SF16">
    <property type="entry name" value="OXIDOREDUCTASE"/>
    <property type="match status" value="1"/>
</dbReference>
<protein>
    <submittedName>
        <fullName evidence="2">Rhodanese-like protein</fullName>
    </submittedName>
</protein>
<dbReference type="STRING" id="28128.HMPREF3226_01551"/>
<dbReference type="PROSITE" id="PS51257">
    <property type="entry name" value="PROKAR_LIPOPROTEIN"/>
    <property type="match status" value="1"/>
</dbReference>
<evidence type="ECO:0000313" key="3">
    <source>
        <dbReference type="Proteomes" id="UP000070533"/>
    </source>
</evidence>
<evidence type="ECO:0000259" key="1">
    <source>
        <dbReference type="PROSITE" id="PS50206"/>
    </source>
</evidence>
<evidence type="ECO:0000313" key="2">
    <source>
        <dbReference type="EMBL" id="KXA38590.1"/>
    </source>
</evidence>
<proteinExistence type="predicted"/>